<evidence type="ECO:0000313" key="2">
    <source>
        <dbReference type="Proteomes" id="UP000025227"/>
    </source>
</evidence>
<proteinExistence type="predicted"/>
<feature type="transmembrane region" description="Helical" evidence="1">
    <location>
        <begin position="22"/>
        <end position="39"/>
    </location>
</feature>
<reference evidence="3" key="1">
    <citation type="submission" date="2020-12" db="UniProtKB">
        <authorList>
            <consortium name="WormBaseParasite"/>
        </authorList>
    </citation>
    <scope>IDENTIFICATION</scope>
    <source>
        <strain evidence="3">MHco3</strain>
    </source>
</reference>
<dbReference type="Proteomes" id="UP000025227">
    <property type="component" value="Unplaced"/>
</dbReference>
<dbReference type="GO" id="GO:0003676">
    <property type="term" value="F:nucleic acid binding"/>
    <property type="evidence" value="ECO:0007669"/>
    <property type="project" value="InterPro"/>
</dbReference>
<feature type="transmembrane region" description="Helical" evidence="1">
    <location>
        <begin position="179"/>
        <end position="201"/>
    </location>
</feature>
<evidence type="ECO:0000256" key="1">
    <source>
        <dbReference type="SAM" id="Phobius"/>
    </source>
</evidence>
<protein>
    <submittedName>
        <fullName evidence="3">HTH_Tnp_Tc3_2 domain-containing protein</fullName>
    </submittedName>
</protein>
<keyword evidence="1" id="KW-1133">Transmembrane helix</keyword>
<dbReference type="AlphaFoldDB" id="A0A7I4Y704"/>
<keyword evidence="1" id="KW-0472">Membrane</keyword>
<dbReference type="WBParaSite" id="HCON_00057110-00001">
    <property type="protein sequence ID" value="HCON_00057110-00001"/>
    <property type="gene ID" value="HCON_00057110"/>
</dbReference>
<dbReference type="Gene3D" id="3.30.420.10">
    <property type="entry name" value="Ribonuclease H-like superfamily/Ribonuclease H"/>
    <property type="match status" value="1"/>
</dbReference>
<dbReference type="PANTHER" id="PTHR23022">
    <property type="entry name" value="TRANSPOSABLE ELEMENT-RELATED"/>
    <property type="match status" value="1"/>
</dbReference>
<accession>A0A7I4Y704</accession>
<keyword evidence="1" id="KW-0812">Transmembrane</keyword>
<keyword evidence="2" id="KW-1185">Reference proteome</keyword>
<sequence length="300" mass="34783">MKDLDTDYDAFFKDMYDLYVDYYRFSVVIVIAVTTVSSVHRPQHHDIGSCRRQFIVTADLPNPSLSAAQRLSERAGLFGRRPAEKPLISAKNFKARLDWAHAHKKWTIQQWRKVIWSDESKFLLFRVKFVQLPVGTRCHPGYQMPTVKGGVGSVMVHGSFYGEGVGPLHMIMGKMDSEMYLNIWRLLSSRLFALLLAVAYFPTGKRPKYESNLFTRWFRDNNDPLLTWPSQYPDLNLWATLKRQVKGLRARNEHGKFPQLKTGWENVPPAEIDRLIECTPRRCQVVIDAKGYAAKYILIW</sequence>
<dbReference type="InterPro" id="IPR036397">
    <property type="entry name" value="RNaseH_sf"/>
</dbReference>
<dbReference type="InterPro" id="IPR052338">
    <property type="entry name" value="Transposase_5"/>
</dbReference>
<dbReference type="PANTHER" id="PTHR23022:SF134">
    <property type="entry name" value="TRANSPOSABLE ELEMENT TC1 TRANSPOSASE"/>
    <property type="match status" value="1"/>
</dbReference>
<name>A0A7I4Y704_HAECO</name>
<evidence type="ECO:0000313" key="3">
    <source>
        <dbReference type="WBParaSite" id="HCON_00057110-00001"/>
    </source>
</evidence>
<organism evidence="2 3">
    <name type="scientific">Haemonchus contortus</name>
    <name type="common">Barber pole worm</name>
    <dbReference type="NCBI Taxonomy" id="6289"/>
    <lineage>
        <taxon>Eukaryota</taxon>
        <taxon>Metazoa</taxon>
        <taxon>Ecdysozoa</taxon>
        <taxon>Nematoda</taxon>
        <taxon>Chromadorea</taxon>
        <taxon>Rhabditida</taxon>
        <taxon>Rhabditina</taxon>
        <taxon>Rhabditomorpha</taxon>
        <taxon>Strongyloidea</taxon>
        <taxon>Trichostrongylidae</taxon>
        <taxon>Haemonchus</taxon>
    </lineage>
</organism>
<dbReference type="OrthoDB" id="3226274at2759"/>